<comment type="caution">
    <text evidence="5">The sequence shown here is derived from an EMBL/GenBank/DDBJ whole genome shotgun (WGS) entry which is preliminary data.</text>
</comment>
<dbReference type="AlphaFoldDB" id="A0A0C2CNW0"/>
<dbReference type="GO" id="GO:0036218">
    <property type="term" value="F:dTTP diphosphatase activity"/>
    <property type="evidence" value="ECO:0007669"/>
    <property type="project" value="RHEA"/>
</dbReference>
<comment type="cofactor">
    <cofactor evidence="1 4">
        <name>a divalent metal cation</name>
        <dbReference type="ChEBI" id="CHEBI:60240"/>
    </cofactor>
</comment>
<dbReference type="GO" id="GO:0005737">
    <property type="term" value="C:cytoplasm"/>
    <property type="evidence" value="ECO:0007669"/>
    <property type="project" value="UniProtKB-SubCell"/>
</dbReference>
<dbReference type="GO" id="GO:0009117">
    <property type="term" value="P:nucleotide metabolic process"/>
    <property type="evidence" value="ECO:0007669"/>
    <property type="project" value="UniProtKB-KW"/>
</dbReference>
<keyword evidence="4" id="KW-0963">Cytoplasm</keyword>
<comment type="subcellular location">
    <subcellularLocation>
        <location evidence="4">Cytoplasm</location>
    </subcellularLocation>
</comment>
<dbReference type="RefSeq" id="WP_052556720.1">
    <property type="nucleotide sequence ID" value="NZ_JMCC02000113.1"/>
</dbReference>
<evidence type="ECO:0000256" key="2">
    <source>
        <dbReference type="ARBA" id="ARBA00022801"/>
    </source>
</evidence>
<feature type="site" description="Important for substrate specificity" evidence="4">
    <location>
        <position position="15"/>
    </location>
</feature>
<evidence type="ECO:0000313" key="5">
    <source>
        <dbReference type="EMBL" id="KIG12921.1"/>
    </source>
</evidence>
<reference evidence="5 6" key="1">
    <citation type="submission" date="2014-12" db="EMBL/GenBank/DDBJ databases">
        <title>Genome assembly of Enhygromyxa salina DSM 15201.</title>
        <authorList>
            <person name="Sharma G."/>
            <person name="Subramanian S."/>
        </authorList>
    </citation>
    <scope>NUCLEOTIDE SEQUENCE [LARGE SCALE GENOMIC DNA]</scope>
    <source>
        <strain evidence="5 6">DSM 15201</strain>
    </source>
</reference>
<evidence type="ECO:0000256" key="3">
    <source>
        <dbReference type="ARBA" id="ARBA00023080"/>
    </source>
</evidence>
<comment type="catalytic activity">
    <reaction evidence="4">
        <text>UTP + H2O = UMP + diphosphate + H(+)</text>
        <dbReference type="Rhea" id="RHEA:29395"/>
        <dbReference type="ChEBI" id="CHEBI:15377"/>
        <dbReference type="ChEBI" id="CHEBI:15378"/>
        <dbReference type="ChEBI" id="CHEBI:33019"/>
        <dbReference type="ChEBI" id="CHEBI:46398"/>
        <dbReference type="ChEBI" id="CHEBI:57865"/>
        <dbReference type="EC" id="3.6.1.9"/>
    </reaction>
</comment>
<comment type="catalytic activity">
    <reaction evidence="4">
        <text>dTTP + H2O = dTMP + diphosphate + H(+)</text>
        <dbReference type="Rhea" id="RHEA:28534"/>
        <dbReference type="ChEBI" id="CHEBI:15377"/>
        <dbReference type="ChEBI" id="CHEBI:15378"/>
        <dbReference type="ChEBI" id="CHEBI:33019"/>
        <dbReference type="ChEBI" id="CHEBI:37568"/>
        <dbReference type="ChEBI" id="CHEBI:63528"/>
        <dbReference type="EC" id="3.6.1.9"/>
    </reaction>
</comment>
<feature type="active site" description="Proton acceptor" evidence="4">
    <location>
        <position position="82"/>
    </location>
</feature>
<dbReference type="Gene3D" id="3.90.950.10">
    <property type="match status" value="1"/>
</dbReference>
<evidence type="ECO:0000313" key="6">
    <source>
        <dbReference type="Proteomes" id="UP000031599"/>
    </source>
</evidence>
<sequence>MAPLSPLVLASASPRRAELLHSAGQQFTVCPVDCDETWHPGETPLAYVERVAAAKAVAACALDEIRRSMIEGGPPPVILTADTTVWLEANSEPLAKPRDHAHATAMLRALTRGRAHQVSTACAFMRPAAQPGAAPQRLARITQTTLVRMRALSDPQFAAWIGPYLELARWQDKAGGYAIQGRAAALVESIEGSYTNVVGLPLAQVLTQLEALHV</sequence>
<comment type="similarity">
    <text evidence="4">Belongs to the Maf family. YhdE subfamily.</text>
</comment>
<dbReference type="EMBL" id="JMCC02000113">
    <property type="protein sequence ID" value="KIG12921.1"/>
    <property type="molecule type" value="Genomic_DNA"/>
</dbReference>
<organism evidence="5 6">
    <name type="scientific">Enhygromyxa salina</name>
    <dbReference type="NCBI Taxonomy" id="215803"/>
    <lineage>
        <taxon>Bacteria</taxon>
        <taxon>Pseudomonadati</taxon>
        <taxon>Myxococcota</taxon>
        <taxon>Polyangia</taxon>
        <taxon>Nannocystales</taxon>
        <taxon>Nannocystaceae</taxon>
        <taxon>Enhygromyxa</taxon>
    </lineage>
</organism>
<dbReference type="PIRSF" id="PIRSF006305">
    <property type="entry name" value="Maf"/>
    <property type="match status" value="1"/>
</dbReference>
<dbReference type="InterPro" id="IPR029001">
    <property type="entry name" value="ITPase-like_fam"/>
</dbReference>
<keyword evidence="2 4" id="KW-0378">Hydrolase</keyword>
<dbReference type="InterPro" id="IPR003697">
    <property type="entry name" value="Maf-like"/>
</dbReference>
<dbReference type="CDD" id="cd00555">
    <property type="entry name" value="Maf"/>
    <property type="match status" value="1"/>
</dbReference>
<feature type="site" description="Important for substrate specificity" evidence="4">
    <location>
        <position position="83"/>
    </location>
</feature>
<dbReference type="Proteomes" id="UP000031599">
    <property type="component" value="Unassembled WGS sequence"/>
</dbReference>
<dbReference type="GO" id="GO:0036221">
    <property type="term" value="F:UTP diphosphatase activity"/>
    <property type="evidence" value="ECO:0007669"/>
    <property type="project" value="RHEA"/>
</dbReference>
<keyword evidence="3 4" id="KW-0546">Nucleotide metabolism</keyword>
<evidence type="ECO:0000256" key="1">
    <source>
        <dbReference type="ARBA" id="ARBA00001968"/>
    </source>
</evidence>
<gene>
    <name evidence="5" type="ORF">DB30_00877</name>
</gene>
<name>A0A0C2CNW0_9BACT</name>
<protein>
    <recommendedName>
        <fullName evidence="4">dTTP/UTP pyrophosphatase</fullName>
        <shortName evidence="4">dTTPase/UTPase</shortName>
        <ecNumber evidence="4">3.6.1.9</ecNumber>
    </recommendedName>
    <alternativeName>
        <fullName evidence="4">Nucleoside triphosphate pyrophosphatase</fullName>
    </alternativeName>
    <alternativeName>
        <fullName evidence="4">Nucleotide pyrophosphatase</fullName>
        <shortName evidence="4">Nucleotide PPase</shortName>
    </alternativeName>
</protein>
<dbReference type="Pfam" id="PF02545">
    <property type="entry name" value="Maf"/>
    <property type="match status" value="1"/>
</dbReference>
<accession>A0A0C2CNW0</accession>
<dbReference type="PANTHER" id="PTHR43213">
    <property type="entry name" value="BIFUNCTIONAL DTTP/UTP PYROPHOSPHATASE/METHYLTRANSFERASE PROTEIN-RELATED"/>
    <property type="match status" value="1"/>
</dbReference>
<dbReference type="NCBIfam" id="TIGR00172">
    <property type="entry name" value="maf"/>
    <property type="match status" value="1"/>
</dbReference>
<proteinExistence type="inferred from homology"/>
<comment type="caution">
    <text evidence="4">Lacks conserved residue(s) required for the propagation of feature annotation.</text>
</comment>
<evidence type="ECO:0000256" key="4">
    <source>
        <dbReference type="HAMAP-Rule" id="MF_00528"/>
    </source>
</evidence>
<dbReference type="SUPFAM" id="SSF52972">
    <property type="entry name" value="ITPase-like"/>
    <property type="match status" value="1"/>
</dbReference>
<dbReference type="HAMAP" id="MF_00528">
    <property type="entry name" value="Maf"/>
    <property type="match status" value="1"/>
</dbReference>
<comment type="function">
    <text evidence="4">Nucleoside triphosphate pyrophosphatase that hydrolyzes dTTP and UTP. May have a dual role in cell division arrest and in preventing the incorporation of modified nucleotides into cellular nucleic acids.</text>
</comment>
<dbReference type="EC" id="3.6.1.9" evidence="4"/>
<feature type="site" description="Important for substrate specificity" evidence="4">
    <location>
        <position position="180"/>
    </location>
</feature>
<dbReference type="PANTHER" id="PTHR43213:SF5">
    <property type="entry name" value="BIFUNCTIONAL DTTP_UTP PYROPHOSPHATASE_METHYLTRANSFERASE PROTEIN-RELATED"/>
    <property type="match status" value="1"/>
</dbReference>